<feature type="domain" description="HTH tetR-type" evidence="5">
    <location>
        <begin position="18"/>
        <end position="78"/>
    </location>
</feature>
<evidence type="ECO:0000313" key="6">
    <source>
        <dbReference type="EMBL" id="MFB9680794.1"/>
    </source>
</evidence>
<dbReference type="Proteomes" id="UP001589610">
    <property type="component" value="Unassembled WGS sequence"/>
</dbReference>
<evidence type="ECO:0000313" key="7">
    <source>
        <dbReference type="Proteomes" id="UP001589610"/>
    </source>
</evidence>
<evidence type="ECO:0000256" key="4">
    <source>
        <dbReference type="PROSITE-ProRule" id="PRU00335"/>
    </source>
</evidence>
<dbReference type="EMBL" id="JBHMBS010000026">
    <property type="protein sequence ID" value="MFB9680794.1"/>
    <property type="molecule type" value="Genomic_DNA"/>
</dbReference>
<dbReference type="InterPro" id="IPR009057">
    <property type="entry name" value="Homeodomain-like_sf"/>
</dbReference>
<dbReference type="RefSeq" id="WP_386161850.1">
    <property type="nucleotide sequence ID" value="NZ_JBHMBS010000026.1"/>
</dbReference>
<keyword evidence="1" id="KW-0805">Transcription regulation</keyword>
<dbReference type="Gene3D" id="1.10.357.10">
    <property type="entry name" value="Tetracycline Repressor, domain 2"/>
    <property type="match status" value="1"/>
</dbReference>
<dbReference type="SUPFAM" id="SSF46689">
    <property type="entry name" value="Homeodomain-like"/>
    <property type="match status" value="1"/>
</dbReference>
<keyword evidence="3" id="KW-0804">Transcription</keyword>
<dbReference type="PANTHER" id="PTHR30055:SF148">
    <property type="entry name" value="TETR-FAMILY TRANSCRIPTIONAL REGULATOR"/>
    <property type="match status" value="1"/>
</dbReference>
<dbReference type="InterPro" id="IPR036271">
    <property type="entry name" value="Tet_transcr_reg_TetR-rel_C_sf"/>
</dbReference>
<keyword evidence="7" id="KW-1185">Reference proteome</keyword>
<evidence type="ECO:0000256" key="1">
    <source>
        <dbReference type="ARBA" id="ARBA00023015"/>
    </source>
</evidence>
<name>A0ABV5TNU7_9ACTN</name>
<dbReference type="Pfam" id="PF00440">
    <property type="entry name" value="TetR_N"/>
    <property type="match status" value="1"/>
</dbReference>
<evidence type="ECO:0000256" key="3">
    <source>
        <dbReference type="ARBA" id="ARBA00023163"/>
    </source>
</evidence>
<feature type="DNA-binding region" description="H-T-H motif" evidence="4">
    <location>
        <begin position="41"/>
        <end position="60"/>
    </location>
</feature>
<sequence length="218" mass="23295">MTHPSPPARRGRGRRPAEQVRQEVLRAAGELLLAEGMAGFTVEKVAALAGASRVTLHKWWPSKGALALEGYFGVVGPLLAFPDSGDIAADLTAQLKAFVRLMRDTRAGIVVPQLIGQAQTDPDLAAVYRESYSGPRRALAVQALERARRRGQLRPGLDPEVAVDQLWGACYHRLLIPDRPLDEEFAEALVANLLGGIGSPAAVSSPAPGAPLSGEDRR</sequence>
<dbReference type="SUPFAM" id="SSF48498">
    <property type="entry name" value="Tetracyclin repressor-like, C-terminal domain"/>
    <property type="match status" value="1"/>
</dbReference>
<dbReference type="Gene3D" id="1.10.10.60">
    <property type="entry name" value="Homeodomain-like"/>
    <property type="match status" value="1"/>
</dbReference>
<dbReference type="InterPro" id="IPR050109">
    <property type="entry name" value="HTH-type_TetR-like_transc_reg"/>
</dbReference>
<dbReference type="PANTHER" id="PTHR30055">
    <property type="entry name" value="HTH-TYPE TRANSCRIPTIONAL REGULATOR RUTR"/>
    <property type="match status" value="1"/>
</dbReference>
<dbReference type="PROSITE" id="PS50977">
    <property type="entry name" value="HTH_TETR_2"/>
    <property type="match status" value="1"/>
</dbReference>
<evidence type="ECO:0000256" key="2">
    <source>
        <dbReference type="ARBA" id="ARBA00023125"/>
    </source>
</evidence>
<reference evidence="6 7" key="1">
    <citation type="submission" date="2024-09" db="EMBL/GenBank/DDBJ databases">
        <authorList>
            <person name="Sun Q."/>
            <person name="Mori K."/>
        </authorList>
    </citation>
    <scope>NUCLEOTIDE SEQUENCE [LARGE SCALE GENOMIC DNA]</scope>
    <source>
        <strain evidence="6 7">JCM 3028</strain>
    </source>
</reference>
<evidence type="ECO:0000259" key="5">
    <source>
        <dbReference type="PROSITE" id="PS50977"/>
    </source>
</evidence>
<dbReference type="InterPro" id="IPR001647">
    <property type="entry name" value="HTH_TetR"/>
</dbReference>
<comment type="caution">
    <text evidence="6">The sequence shown here is derived from an EMBL/GenBank/DDBJ whole genome shotgun (WGS) entry which is preliminary data.</text>
</comment>
<proteinExistence type="predicted"/>
<protein>
    <submittedName>
        <fullName evidence="6">TetR/AcrR family transcriptional regulator C-terminal ligand-binding domain-containing protein</fullName>
    </submittedName>
</protein>
<dbReference type="InterPro" id="IPR011075">
    <property type="entry name" value="TetR_C"/>
</dbReference>
<keyword evidence="2 4" id="KW-0238">DNA-binding</keyword>
<dbReference type="Pfam" id="PF16859">
    <property type="entry name" value="TetR_C_11"/>
    <property type="match status" value="1"/>
</dbReference>
<gene>
    <name evidence="6" type="ORF">ACFFRH_35425</name>
</gene>
<organism evidence="6 7">
    <name type="scientific">Streptosporangium vulgare</name>
    <dbReference type="NCBI Taxonomy" id="46190"/>
    <lineage>
        <taxon>Bacteria</taxon>
        <taxon>Bacillati</taxon>
        <taxon>Actinomycetota</taxon>
        <taxon>Actinomycetes</taxon>
        <taxon>Streptosporangiales</taxon>
        <taxon>Streptosporangiaceae</taxon>
        <taxon>Streptosporangium</taxon>
    </lineage>
</organism>
<accession>A0ABV5TNU7</accession>